<protein>
    <submittedName>
        <fullName evidence="2">Uncharacterized protein</fullName>
    </submittedName>
</protein>
<evidence type="ECO:0000313" key="2">
    <source>
        <dbReference type="EMBL" id="CAE0409688.1"/>
    </source>
</evidence>
<keyword evidence="1" id="KW-0812">Transmembrane</keyword>
<organism evidence="2">
    <name type="scientific">Amphora coffeiformis</name>
    <dbReference type="NCBI Taxonomy" id="265554"/>
    <lineage>
        <taxon>Eukaryota</taxon>
        <taxon>Sar</taxon>
        <taxon>Stramenopiles</taxon>
        <taxon>Ochrophyta</taxon>
        <taxon>Bacillariophyta</taxon>
        <taxon>Bacillariophyceae</taxon>
        <taxon>Bacillariophycidae</taxon>
        <taxon>Thalassiophysales</taxon>
        <taxon>Catenulaceae</taxon>
        <taxon>Amphora</taxon>
    </lineage>
</organism>
<feature type="transmembrane region" description="Helical" evidence="1">
    <location>
        <begin position="53"/>
        <end position="83"/>
    </location>
</feature>
<feature type="transmembrane region" description="Helical" evidence="1">
    <location>
        <begin position="137"/>
        <end position="168"/>
    </location>
</feature>
<gene>
    <name evidence="2" type="ORF">ACOF00016_LOCUS7303</name>
</gene>
<reference evidence="2" key="1">
    <citation type="submission" date="2021-01" db="EMBL/GenBank/DDBJ databases">
        <authorList>
            <person name="Corre E."/>
            <person name="Pelletier E."/>
            <person name="Niang G."/>
            <person name="Scheremetjew M."/>
            <person name="Finn R."/>
            <person name="Kale V."/>
            <person name="Holt S."/>
            <person name="Cochrane G."/>
            <person name="Meng A."/>
            <person name="Brown T."/>
            <person name="Cohen L."/>
        </authorList>
    </citation>
    <scope>NUCLEOTIDE SEQUENCE</scope>
    <source>
        <strain evidence="2">CCMP127</strain>
    </source>
</reference>
<name>A0A7S3L502_9STRA</name>
<feature type="transmembrane region" description="Helical" evidence="1">
    <location>
        <begin position="297"/>
        <end position="316"/>
    </location>
</feature>
<dbReference type="EMBL" id="HBIM01008599">
    <property type="protein sequence ID" value="CAE0409688.1"/>
    <property type="molecule type" value="Transcribed_RNA"/>
</dbReference>
<keyword evidence="1" id="KW-0472">Membrane</keyword>
<proteinExistence type="predicted"/>
<dbReference type="AlphaFoldDB" id="A0A7S3L502"/>
<keyword evidence="1" id="KW-1133">Transmembrane helix</keyword>
<evidence type="ECO:0000256" key="1">
    <source>
        <dbReference type="SAM" id="Phobius"/>
    </source>
</evidence>
<sequence length="338" mass="37119">MTTTVMKPLLFPDADESDKTMAPEDKGGTTTRYGTVATTASESSSKRVGGIRAWVRCCYSVSVTLIVCYVFVVIMAVLLQVLWASSPPFFQVSFGILCYVAGAYGLAVAHAWYRRQDPVTIFGTIPSRFILDTDQKCAAFVAILVAIHTVALPGLVAASASATLSRWFTTTGNFLQDQMNSAEMLPRIAFFTIFVIIVLMVMAIIAVTLTYVGLSLCFIYSHLAWRALKEWELLQRRQQQQQQSSTVSSWQAMCPLIWRLVLVTGLPVGLKATSNICRGFIIHGDEPLCGASATLDWAMPLIGTVSMVSLVFAHFLRRQEQSPEDQNGPGNDEDVLVP</sequence>
<feature type="transmembrane region" description="Helical" evidence="1">
    <location>
        <begin position="89"/>
        <end position="113"/>
    </location>
</feature>
<feature type="transmembrane region" description="Helical" evidence="1">
    <location>
        <begin position="188"/>
        <end position="221"/>
    </location>
</feature>
<accession>A0A7S3L502</accession>